<evidence type="ECO:0000313" key="1">
    <source>
        <dbReference type="EMBL" id="KJF60102.1"/>
    </source>
</evidence>
<gene>
    <name evidence="1" type="ORF">CIMG_12744</name>
</gene>
<proteinExistence type="predicted"/>
<keyword evidence="2" id="KW-1185">Reference proteome</keyword>
<accession>A0A0D8JS57</accession>
<sequence length="130" mass="15034">MTSTPPSGWLRQPRVIWLGKGGEDSLDVQLGRRGKLGFKLKLYEQRGLGPPRRARARDRFLANFTLELTKGLVPATRYVCRAKMFIQEESTPYSVRRWHKSLAKKKRRKLVHTEGIRVLSLFAKSPILKF</sequence>
<evidence type="ECO:0000313" key="2">
    <source>
        <dbReference type="Proteomes" id="UP000001261"/>
    </source>
</evidence>
<organism evidence="1 2">
    <name type="scientific">Coccidioides immitis (strain RS)</name>
    <name type="common">Valley fever fungus</name>
    <dbReference type="NCBI Taxonomy" id="246410"/>
    <lineage>
        <taxon>Eukaryota</taxon>
        <taxon>Fungi</taxon>
        <taxon>Dikarya</taxon>
        <taxon>Ascomycota</taxon>
        <taxon>Pezizomycotina</taxon>
        <taxon>Eurotiomycetes</taxon>
        <taxon>Eurotiomycetidae</taxon>
        <taxon>Onygenales</taxon>
        <taxon>Onygenaceae</taxon>
        <taxon>Coccidioides</taxon>
    </lineage>
</organism>
<reference evidence="2" key="1">
    <citation type="journal article" date="2009" name="Genome Res.">
        <title>Comparative genomic analyses of the human fungal pathogens Coccidioides and their relatives.</title>
        <authorList>
            <person name="Sharpton T.J."/>
            <person name="Stajich J.E."/>
            <person name="Rounsley S.D."/>
            <person name="Gardner M.J."/>
            <person name="Wortman J.R."/>
            <person name="Jordar V.S."/>
            <person name="Maiti R."/>
            <person name="Kodira C.D."/>
            <person name="Neafsey D.E."/>
            <person name="Zeng Q."/>
            <person name="Hung C.-Y."/>
            <person name="McMahan C."/>
            <person name="Muszewska A."/>
            <person name="Grynberg M."/>
            <person name="Mandel M.A."/>
            <person name="Kellner E.M."/>
            <person name="Barker B.M."/>
            <person name="Galgiani J.N."/>
            <person name="Orbach M.J."/>
            <person name="Kirkland T.N."/>
            <person name="Cole G.T."/>
            <person name="Henn M.R."/>
            <person name="Birren B.W."/>
            <person name="Taylor J.W."/>
        </authorList>
    </citation>
    <scope>NUCLEOTIDE SEQUENCE [LARGE SCALE GENOMIC DNA]</scope>
    <source>
        <strain evidence="2">RS</strain>
    </source>
</reference>
<protein>
    <submittedName>
        <fullName evidence="1">Uncharacterized protein</fullName>
    </submittedName>
</protein>
<dbReference type="Proteomes" id="UP000001261">
    <property type="component" value="Unassembled WGS sequence"/>
</dbReference>
<dbReference type="VEuPathDB" id="FungiDB:CIMG_12744"/>
<dbReference type="EMBL" id="GG704911">
    <property type="protein sequence ID" value="KJF60102.1"/>
    <property type="molecule type" value="Genomic_DNA"/>
</dbReference>
<dbReference type="AlphaFoldDB" id="A0A0D8JS57"/>
<dbReference type="RefSeq" id="XP_004445740.1">
    <property type="nucleotide sequence ID" value="XM_004445683.1"/>
</dbReference>
<dbReference type="KEGG" id="cim:CIMG_12744"/>
<reference evidence="2" key="2">
    <citation type="journal article" date="2010" name="Genome Res.">
        <title>Population genomic sequencing of Coccidioides fungi reveals recent hybridization and transposon control.</title>
        <authorList>
            <person name="Neafsey D.E."/>
            <person name="Barker B.M."/>
            <person name="Sharpton T.J."/>
            <person name="Stajich J.E."/>
            <person name="Park D.J."/>
            <person name="Whiston E."/>
            <person name="Hung C.-Y."/>
            <person name="McMahan C."/>
            <person name="White J."/>
            <person name="Sykes S."/>
            <person name="Heiman D."/>
            <person name="Young S."/>
            <person name="Zeng Q."/>
            <person name="Abouelleil A."/>
            <person name="Aftuck L."/>
            <person name="Bessette D."/>
            <person name="Brown A."/>
            <person name="FitzGerald M."/>
            <person name="Lui A."/>
            <person name="Macdonald J.P."/>
            <person name="Priest M."/>
            <person name="Orbach M.J."/>
            <person name="Galgiani J.N."/>
            <person name="Kirkland T.N."/>
            <person name="Cole G.T."/>
            <person name="Birren B.W."/>
            <person name="Henn M.R."/>
            <person name="Taylor J.W."/>
            <person name="Rounsley S.D."/>
        </authorList>
    </citation>
    <scope>GENOME REANNOTATION</scope>
    <source>
        <strain evidence="2">RS</strain>
    </source>
</reference>
<name>A0A0D8JS57_COCIM</name>
<dbReference type="InParanoid" id="A0A0D8JS57"/>
<dbReference type="GeneID" id="24164371"/>